<dbReference type="AlphaFoldDB" id="A0AAU7DNU1"/>
<dbReference type="RefSeq" id="WP_348265028.1">
    <property type="nucleotide sequence ID" value="NZ_CP121196.1"/>
</dbReference>
<sequence>MARSFLISGPVPALLLALAVAAPPGFVCAQEKPYFVTYSHDLEEPGNLEIETKTALGQPPGSHRYGATASELEYGVRAWWTSELYLDGQATAQDSTIFTGFRLENRFRPLMREHVVNPVLYVEYENISGADKTILEFVGHDGQADLADPNAISRQEHQHEAELKLILSSNLKAWNISENFISEKNLGHEPWEFGYALGAARPLRTLGSGKPCTFCFEKFMAGAEAYGGLGNTDSLTLHDTSHYIAPTVGWQLPFGRLSFSTGFGLTSSSLDRIYRIGWASELPQVGSWFRSNKGGAR</sequence>
<feature type="chain" id="PRO_5043705840" evidence="1">
    <location>
        <begin position="30"/>
        <end position="297"/>
    </location>
</feature>
<keyword evidence="1" id="KW-0732">Signal</keyword>
<proteinExistence type="predicted"/>
<organism evidence="2">
    <name type="scientific">Telmatobacter sp. DSM 110680</name>
    <dbReference type="NCBI Taxonomy" id="3036704"/>
    <lineage>
        <taxon>Bacteria</taxon>
        <taxon>Pseudomonadati</taxon>
        <taxon>Acidobacteriota</taxon>
        <taxon>Terriglobia</taxon>
        <taxon>Terriglobales</taxon>
        <taxon>Acidobacteriaceae</taxon>
        <taxon>Telmatobacter</taxon>
    </lineage>
</organism>
<gene>
    <name evidence="2" type="ORF">P8935_10930</name>
</gene>
<evidence type="ECO:0000256" key="1">
    <source>
        <dbReference type="SAM" id="SignalP"/>
    </source>
</evidence>
<name>A0AAU7DNU1_9BACT</name>
<protein>
    <submittedName>
        <fullName evidence="2">Uncharacterized protein</fullName>
    </submittedName>
</protein>
<feature type="signal peptide" evidence="1">
    <location>
        <begin position="1"/>
        <end position="29"/>
    </location>
</feature>
<reference evidence="2" key="1">
    <citation type="submission" date="2023-03" db="EMBL/GenBank/DDBJ databases">
        <title>Edaphobacter sp.</title>
        <authorList>
            <person name="Huber K.J."/>
            <person name="Papendorf J."/>
            <person name="Pilke C."/>
            <person name="Bunk B."/>
            <person name="Sproeer C."/>
            <person name="Pester M."/>
        </authorList>
    </citation>
    <scope>NUCLEOTIDE SEQUENCE</scope>
    <source>
        <strain evidence="2">DSM 110680</strain>
    </source>
</reference>
<accession>A0AAU7DNU1</accession>
<dbReference type="EMBL" id="CP121196">
    <property type="protein sequence ID" value="XBH19807.1"/>
    <property type="molecule type" value="Genomic_DNA"/>
</dbReference>
<evidence type="ECO:0000313" key="2">
    <source>
        <dbReference type="EMBL" id="XBH19807.1"/>
    </source>
</evidence>